<evidence type="ECO:0000256" key="6">
    <source>
        <dbReference type="ARBA" id="ARBA00022842"/>
    </source>
</evidence>
<dbReference type="InterPro" id="IPR020583">
    <property type="entry name" value="Inositol_monoP_metal-BS"/>
</dbReference>
<feature type="binding site" evidence="7">
    <location>
        <position position="64"/>
    </location>
    <ligand>
        <name>Mg(2+)</name>
        <dbReference type="ChEBI" id="CHEBI:18420"/>
        <label>1</label>
        <note>catalytic</note>
    </ligand>
</feature>
<keyword evidence="5 8" id="KW-0378">Hydrolase</keyword>
<dbReference type="GO" id="GO:0007165">
    <property type="term" value="P:signal transduction"/>
    <property type="evidence" value="ECO:0007669"/>
    <property type="project" value="TreeGrafter"/>
</dbReference>
<feature type="binding site" evidence="7">
    <location>
        <position position="204"/>
    </location>
    <ligand>
        <name>Mg(2+)</name>
        <dbReference type="ChEBI" id="CHEBI:18420"/>
        <label>1</label>
        <note>catalytic</note>
    </ligand>
</feature>
<dbReference type="InterPro" id="IPR033942">
    <property type="entry name" value="IMPase"/>
</dbReference>
<dbReference type="Gene3D" id="3.30.540.10">
    <property type="entry name" value="Fructose-1,6-Bisphosphatase, subunit A, domain 1"/>
    <property type="match status" value="1"/>
</dbReference>
<comment type="cofactor">
    <cofactor evidence="2 7 8">
        <name>Mg(2+)</name>
        <dbReference type="ChEBI" id="CHEBI:18420"/>
    </cofactor>
</comment>
<proteinExistence type="inferred from homology"/>
<dbReference type="PROSITE" id="PS00629">
    <property type="entry name" value="IMP_1"/>
    <property type="match status" value="1"/>
</dbReference>
<dbReference type="PROSITE" id="PS00630">
    <property type="entry name" value="IMP_2"/>
    <property type="match status" value="1"/>
</dbReference>
<comment type="catalytic activity">
    <reaction evidence="1 8">
        <text>a myo-inositol phosphate + H2O = myo-inositol + phosphate</text>
        <dbReference type="Rhea" id="RHEA:24056"/>
        <dbReference type="ChEBI" id="CHEBI:15377"/>
        <dbReference type="ChEBI" id="CHEBI:17268"/>
        <dbReference type="ChEBI" id="CHEBI:43474"/>
        <dbReference type="ChEBI" id="CHEBI:84139"/>
        <dbReference type="EC" id="3.1.3.25"/>
    </reaction>
</comment>
<feature type="binding site" evidence="7">
    <location>
        <position position="83"/>
    </location>
    <ligand>
        <name>Mg(2+)</name>
        <dbReference type="ChEBI" id="CHEBI:18420"/>
        <label>1</label>
        <note>catalytic</note>
    </ligand>
</feature>
<sequence length="254" mass="27212">MEFLDIAVEAAKKGGAILDRYFETSLSREVKADKSFVTKADTEAEAAIIAEIKKSFPDHGILGEESGEEKSSSPFTWIIDPLDGTGNFVNGIPLFSVSIAVLKSSVPVAAVVYNPSSDSLYAGAKGKGVLWNGKRVRVSDGDTEHAMISFGPGKGEKERLNRLISSAELFVKSKRYLGACALELAYVARGGTEGFICLGLNKWDYAAGVLLVEEAGGKITDVEGNPWVFGSRDYFIASNGKIHDALLKLIKKAA</sequence>
<evidence type="ECO:0000313" key="9">
    <source>
        <dbReference type="EMBL" id="OHA21802.1"/>
    </source>
</evidence>
<evidence type="ECO:0000256" key="4">
    <source>
        <dbReference type="ARBA" id="ARBA00022723"/>
    </source>
</evidence>
<comment type="similarity">
    <text evidence="3 8">Belongs to the inositol monophosphatase superfamily.</text>
</comment>
<dbReference type="GO" id="GO:0006020">
    <property type="term" value="P:inositol metabolic process"/>
    <property type="evidence" value="ECO:0007669"/>
    <property type="project" value="TreeGrafter"/>
</dbReference>
<dbReference type="PRINTS" id="PR00377">
    <property type="entry name" value="IMPHPHTASES"/>
</dbReference>
<dbReference type="EC" id="3.1.3.25" evidence="8"/>
<reference evidence="9 10" key="1">
    <citation type="journal article" date="2016" name="Nat. Commun.">
        <title>Thousands of microbial genomes shed light on interconnected biogeochemical processes in an aquifer system.</title>
        <authorList>
            <person name="Anantharaman K."/>
            <person name="Brown C.T."/>
            <person name="Hug L.A."/>
            <person name="Sharon I."/>
            <person name="Castelle C.J."/>
            <person name="Probst A.J."/>
            <person name="Thomas B.C."/>
            <person name="Singh A."/>
            <person name="Wilkins M.J."/>
            <person name="Karaoz U."/>
            <person name="Brodie E.L."/>
            <person name="Williams K.H."/>
            <person name="Hubbard S.S."/>
            <person name="Banfield J.F."/>
        </authorList>
    </citation>
    <scope>NUCLEOTIDE SEQUENCE [LARGE SCALE GENOMIC DNA]</scope>
</reference>
<organism evidence="9 10">
    <name type="scientific">Candidatus Taylorbacteria bacterium RIFCSPHIGHO2_01_FULL_51_15</name>
    <dbReference type="NCBI Taxonomy" id="1802304"/>
    <lineage>
        <taxon>Bacteria</taxon>
        <taxon>Candidatus Tayloriibacteriota</taxon>
    </lineage>
</organism>
<dbReference type="PANTHER" id="PTHR20854:SF4">
    <property type="entry name" value="INOSITOL-1-MONOPHOSPHATASE-RELATED"/>
    <property type="match status" value="1"/>
</dbReference>
<dbReference type="GO" id="GO:0046854">
    <property type="term" value="P:phosphatidylinositol phosphate biosynthetic process"/>
    <property type="evidence" value="ECO:0007669"/>
    <property type="project" value="InterPro"/>
</dbReference>
<comment type="caution">
    <text evidence="9">The sequence shown here is derived from an EMBL/GenBank/DDBJ whole genome shotgun (WGS) entry which is preliminary data.</text>
</comment>
<evidence type="ECO:0000256" key="7">
    <source>
        <dbReference type="PIRSR" id="PIRSR600760-2"/>
    </source>
</evidence>
<dbReference type="GO" id="GO:0046872">
    <property type="term" value="F:metal ion binding"/>
    <property type="evidence" value="ECO:0007669"/>
    <property type="project" value="UniProtKB-KW"/>
</dbReference>
<keyword evidence="4 7" id="KW-0479">Metal-binding</keyword>
<keyword evidence="6 7" id="KW-0460">Magnesium</keyword>
<dbReference type="GO" id="GO:0008934">
    <property type="term" value="F:inositol monophosphate 1-phosphatase activity"/>
    <property type="evidence" value="ECO:0007669"/>
    <property type="project" value="InterPro"/>
</dbReference>
<evidence type="ECO:0000256" key="1">
    <source>
        <dbReference type="ARBA" id="ARBA00001033"/>
    </source>
</evidence>
<name>A0A1G2MFM0_9BACT</name>
<accession>A0A1G2MFM0</accession>
<dbReference type="FunFam" id="3.30.540.10:FF:000003">
    <property type="entry name" value="Inositol-1-monophosphatase"/>
    <property type="match status" value="1"/>
</dbReference>
<dbReference type="Gene3D" id="3.40.190.80">
    <property type="match status" value="1"/>
</dbReference>
<feature type="binding site" evidence="7">
    <location>
        <position position="82"/>
    </location>
    <ligand>
        <name>Mg(2+)</name>
        <dbReference type="ChEBI" id="CHEBI:18420"/>
        <label>1</label>
        <note>catalytic</note>
    </ligand>
</feature>
<dbReference type="EMBL" id="MHRI01000003">
    <property type="protein sequence ID" value="OHA21802.1"/>
    <property type="molecule type" value="Genomic_DNA"/>
</dbReference>
<evidence type="ECO:0000313" key="10">
    <source>
        <dbReference type="Proteomes" id="UP000178121"/>
    </source>
</evidence>
<protein>
    <recommendedName>
        <fullName evidence="8">Inositol-1-monophosphatase</fullName>
        <ecNumber evidence="8">3.1.3.25</ecNumber>
    </recommendedName>
</protein>
<feature type="binding site" evidence="7">
    <location>
        <position position="80"/>
    </location>
    <ligand>
        <name>Mg(2+)</name>
        <dbReference type="ChEBI" id="CHEBI:18420"/>
        <label>1</label>
        <note>catalytic</note>
    </ligand>
</feature>
<evidence type="ECO:0000256" key="5">
    <source>
        <dbReference type="ARBA" id="ARBA00022801"/>
    </source>
</evidence>
<dbReference type="Pfam" id="PF00459">
    <property type="entry name" value="Inositol_P"/>
    <property type="match status" value="1"/>
</dbReference>
<dbReference type="AlphaFoldDB" id="A0A1G2MFM0"/>
<dbReference type="Proteomes" id="UP000178121">
    <property type="component" value="Unassembled WGS sequence"/>
</dbReference>
<dbReference type="InterPro" id="IPR000760">
    <property type="entry name" value="Inositol_monophosphatase-like"/>
</dbReference>
<dbReference type="PANTHER" id="PTHR20854">
    <property type="entry name" value="INOSITOL MONOPHOSPHATASE"/>
    <property type="match status" value="1"/>
</dbReference>
<evidence type="ECO:0000256" key="8">
    <source>
        <dbReference type="RuleBase" id="RU364068"/>
    </source>
</evidence>
<dbReference type="SUPFAM" id="SSF56655">
    <property type="entry name" value="Carbohydrate phosphatase"/>
    <property type="match status" value="1"/>
</dbReference>
<evidence type="ECO:0000256" key="3">
    <source>
        <dbReference type="ARBA" id="ARBA00009759"/>
    </source>
</evidence>
<dbReference type="CDD" id="cd01639">
    <property type="entry name" value="IMPase"/>
    <property type="match status" value="1"/>
</dbReference>
<dbReference type="InterPro" id="IPR020550">
    <property type="entry name" value="Inositol_monophosphatase_CS"/>
</dbReference>
<evidence type="ECO:0000256" key="2">
    <source>
        <dbReference type="ARBA" id="ARBA00001946"/>
    </source>
</evidence>
<gene>
    <name evidence="9" type="ORF">A2849_02620</name>
</gene>